<sequence>MSDQEKHTDRQTPTSRVWREIALTVGGIVGLICILATLAAMLFGVKPLIFRSGSMSPEITTGSLALSHNVPATELKVGDIISVENAQGTRITHRVHEIQQKSGDTVIVMLKGDANQDPDVEPYVITHADRVFTSVGGLGYAVAWLSNPAAIFLGGAFVGALLMIVVRPTIKKDDSDDDRRPGTRSPIDDAITTEFVPVIESKVEPISPTQRFSSPSARSLLAITAAAVSVFALTQATGTSAAFTDSATAKSGTLSSATKVLPAISSISASNAGAGGTQWCVMNWPHLGYGFTYYIGVYLNNTGNPVWETTRDPGVSAATGTNVTVSVGSSETEYSGSTRYFTTRIYTVNRYSGERSSDWRGQEIKRRGIFYEGTCNGYKDSISGASLEGSFGDLNARMAAPTQTTSTTAPTTVSMPPNTSTSTGTGTGTSEPATTTIPVPSPQPSIGSTTTPATTSSTTTTLSLAPTTAVTTTATDTALGTSAQSQSRDYAAALMRSPETSQTALVISNKNGDEVKRIPVSASATFEWDSSTDTLWIVDGGQLYKASGSTWSKTSVDPTSSEVPADIAALVE</sequence>
<dbReference type="NCBIfam" id="TIGR02228">
    <property type="entry name" value="sigpep_I_arch"/>
    <property type="match status" value="1"/>
</dbReference>
<name>A0AAP2AT13_RHOHA</name>
<dbReference type="GO" id="GO:0009003">
    <property type="term" value="F:signal peptidase activity"/>
    <property type="evidence" value="ECO:0007669"/>
    <property type="project" value="UniProtKB-EC"/>
</dbReference>
<organism evidence="6 7">
    <name type="scientific">Rhodococcus hoagii</name>
    <name type="common">Corynebacterium equii</name>
    <dbReference type="NCBI Taxonomy" id="43767"/>
    <lineage>
        <taxon>Bacteria</taxon>
        <taxon>Bacillati</taxon>
        <taxon>Actinomycetota</taxon>
        <taxon>Actinomycetes</taxon>
        <taxon>Mycobacteriales</taxon>
        <taxon>Nocardiaceae</taxon>
        <taxon>Prescottella</taxon>
    </lineage>
</organism>
<keyword evidence="3" id="KW-0812">Transmembrane</keyword>
<evidence type="ECO:0000313" key="4">
    <source>
        <dbReference type="EMBL" id="MBM4625313.1"/>
    </source>
</evidence>
<feature type="compositionally biased region" description="Low complexity" evidence="2">
    <location>
        <begin position="448"/>
        <end position="463"/>
    </location>
</feature>
<keyword evidence="3" id="KW-0472">Membrane</keyword>
<dbReference type="GO" id="GO:0004252">
    <property type="term" value="F:serine-type endopeptidase activity"/>
    <property type="evidence" value="ECO:0007669"/>
    <property type="project" value="UniProtKB-UniRule"/>
</dbReference>
<protein>
    <recommendedName>
        <fullName evidence="1">Signal peptidase I</fullName>
        <ecNumber evidence="1">3.4.21.89</ecNumber>
    </recommendedName>
</protein>
<dbReference type="EMBL" id="WUXD01000078">
    <property type="protein sequence ID" value="MBM4629863.1"/>
    <property type="molecule type" value="Genomic_DNA"/>
</dbReference>
<dbReference type="EMBL" id="WUXD01000001">
    <property type="protein sequence ID" value="MBM4625313.1"/>
    <property type="molecule type" value="Genomic_DNA"/>
</dbReference>
<evidence type="ECO:0000256" key="2">
    <source>
        <dbReference type="SAM" id="MobiDB-lite"/>
    </source>
</evidence>
<feature type="transmembrane region" description="Helical" evidence="3">
    <location>
        <begin position="149"/>
        <end position="170"/>
    </location>
</feature>
<comment type="caution">
    <text evidence="6">The sequence shown here is derived from an EMBL/GenBank/DDBJ whole genome shotgun (WGS) entry which is preliminary data.</text>
</comment>
<feature type="transmembrane region" description="Helical" evidence="3">
    <location>
        <begin position="21"/>
        <end position="45"/>
    </location>
</feature>
<evidence type="ECO:0000256" key="1">
    <source>
        <dbReference type="NCBIfam" id="TIGR02228"/>
    </source>
</evidence>
<gene>
    <name evidence="4" type="ORF">GS453_00290</name>
    <name evidence="5" type="ORF">GS453_24705</name>
    <name evidence="6" type="ORF">GS453_24760</name>
</gene>
<dbReference type="RefSeq" id="WP_087576486.1">
    <property type="nucleotide sequence ID" value="NZ_AP025268.1"/>
</dbReference>
<feature type="region of interest" description="Disordered" evidence="2">
    <location>
        <begin position="401"/>
        <end position="463"/>
    </location>
</feature>
<feature type="transmembrane region" description="Helical" evidence="3">
    <location>
        <begin position="220"/>
        <end position="243"/>
    </location>
</feature>
<dbReference type="EC" id="3.4.21.89" evidence="1"/>
<evidence type="ECO:0000313" key="6">
    <source>
        <dbReference type="EMBL" id="MBM4629863.1"/>
    </source>
</evidence>
<evidence type="ECO:0000313" key="7">
    <source>
        <dbReference type="Proteomes" id="UP000738270"/>
    </source>
</evidence>
<evidence type="ECO:0000256" key="3">
    <source>
        <dbReference type="SAM" id="Phobius"/>
    </source>
</evidence>
<dbReference type="AlphaFoldDB" id="A0AAP2AT13"/>
<dbReference type="CDD" id="cd06462">
    <property type="entry name" value="Peptidase_S24_S26"/>
    <property type="match status" value="1"/>
</dbReference>
<dbReference type="GO" id="GO:0006465">
    <property type="term" value="P:signal peptide processing"/>
    <property type="evidence" value="ECO:0007669"/>
    <property type="project" value="UniProtKB-UniRule"/>
</dbReference>
<feature type="compositionally biased region" description="Low complexity" evidence="2">
    <location>
        <begin position="401"/>
        <end position="436"/>
    </location>
</feature>
<dbReference type="GO" id="GO:0016020">
    <property type="term" value="C:membrane"/>
    <property type="evidence" value="ECO:0007669"/>
    <property type="project" value="UniProtKB-UniRule"/>
</dbReference>
<dbReference type="Proteomes" id="UP000738270">
    <property type="component" value="Unassembled WGS sequence"/>
</dbReference>
<accession>A0AAP2AT13</accession>
<keyword evidence="3" id="KW-1133">Transmembrane helix</keyword>
<dbReference type="EMBL" id="WUXD01000078">
    <property type="protein sequence ID" value="MBM4629854.1"/>
    <property type="molecule type" value="Genomic_DNA"/>
</dbReference>
<dbReference type="InterPro" id="IPR001733">
    <property type="entry name" value="Peptidase_S26B"/>
</dbReference>
<proteinExistence type="predicted"/>
<reference evidence="6" key="1">
    <citation type="submission" date="2019-11" db="EMBL/GenBank/DDBJ databases">
        <title>Spread of Macrolides and rifampicin resistant Rhodococcus equi in clinical isolates in the USA.</title>
        <authorList>
            <person name="Alvarez-Narvaez S."/>
            <person name="Huber L."/>
            <person name="Cohen N.D."/>
            <person name="Slovis N."/>
            <person name="Greiter M."/>
            <person name="Giguere S."/>
            <person name="Hart K."/>
        </authorList>
    </citation>
    <scope>NUCLEOTIDE SEQUENCE</scope>
    <source>
        <strain evidence="6">Lh_38</strain>
    </source>
</reference>
<evidence type="ECO:0000313" key="5">
    <source>
        <dbReference type="EMBL" id="MBM4629854.1"/>
    </source>
</evidence>
<keyword evidence="6" id="KW-0378">Hydrolase</keyword>